<dbReference type="CDD" id="cd06911">
    <property type="entry name" value="VirB9_CagX_TrbG"/>
    <property type="match status" value="1"/>
</dbReference>
<dbReference type="OrthoDB" id="10354889at2759"/>
<evidence type="ECO:0000256" key="5">
    <source>
        <dbReference type="SAM" id="Phobius"/>
    </source>
</evidence>
<dbReference type="InterPro" id="IPR004846">
    <property type="entry name" value="T2SS/T3SS_dom"/>
</dbReference>
<dbReference type="Gene3D" id="2.60.40.2500">
    <property type="match status" value="1"/>
</dbReference>
<name>A0A9P6RLY1_9FUNG</name>
<comment type="caution">
    <text evidence="8">The sequence shown here is derived from an EMBL/GenBank/DDBJ whole genome shotgun (WGS) entry which is preliminary data.</text>
</comment>
<evidence type="ECO:0000256" key="2">
    <source>
        <dbReference type="ARBA" id="ARBA00006135"/>
    </source>
</evidence>
<evidence type="ECO:0000256" key="4">
    <source>
        <dbReference type="ARBA" id="ARBA00023136"/>
    </source>
</evidence>
<dbReference type="InterPro" id="IPR050810">
    <property type="entry name" value="Bact_Secretion_Sys_Channel"/>
</dbReference>
<dbReference type="EMBL" id="JAAAIN010000023">
    <property type="protein sequence ID" value="KAG0322673.1"/>
    <property type="molecule type" value="Genomic_DNA"/>
</dbReference>
<organism evidence="8 9">
    <name type="scientific">Linnemannia gamsii</name>
    <dbReference type="NCBI Taxonomy" id="64522"/>
    <lineage>
        <taxon>Eukaryota</taxon>
        <taxon>Fungi</taxon>
        <taxon>Fungi incertae sedis</taxon>
        <taxon>Mucoromycota</taxon>
        <taxon>Mortierellomycotina</taxon>
        <taxon>Mortierellomycetes</taxon>
        <taxon>Mortierellales</taxon>
        <taxon>Mortierellaceae</taxon>
        <taxon>Linnemannia</taxon>
    </lineage>
</organism>
<feature type="domain" description="Type II/III secretion system secretin-like" evidence="6">
    <location>
        <begin position="687"/>
        <end position="840"/>
    </location>
</feature>
<dbReference type="InterPro" id="IPR018927">
    <property type="entry name" value="Pilus_synth_Q_C"/>
</dbReference>
<dbReference type="GO" id="GO:0009306">
    <property type="term" value="P:protein secretion"/>
    <property type="evidence" value="ECO:0007669"/>
    <property type="project" value="InterPro"/>
</dbReference>
<sequence>MPALLSLLCGSSEILYASDFVQAPRPNFVQAPKSNFVQELRPPATVPQIISPQTHTPTTYHFDWHISGAPEVAPIQVFDNGHKLYVQFRAGSPTPAILAEKSDGQVLLNWQAEPPYIVLNQVASRLHFRLGKQLAQAWRKPSKQQSATAWPAKIVKTVSPNVLFLPAAPQKIPPTIQPAQKKPAPTQWQVKRADENLRQLLTRWAQIDNWHLVWDVDHDIPIQAEDQSQGNFKEAVRRVLGATALTEYQVKPCFYTNRVVRVLAKAAMHTLCQPFFAVITALALSSCISPQLLQQTRTNIDRAQADAQRLRTRLLTQMEGSKPHQTINDEVDLPYLAGKPVPLAREVTLPYALRKGVKTAVMFPEKTVPLNLAAERITLATGIPVKIDPDVYLSASALLPRAQQSNDAALNASEVTGGKVGALLASAAPNPLLQHTPPGFASLHAATPFNALAQVEFQPGEIPLNQMLDLIATRLSINWLYDEVRGAIRFYRMLTKIWQLPGAAGEMSFTTTFQGSTVQSSNANATLLPQNTYTNSAAKREATHVNELDSIRQSLETLMTRAGSIATNAATGTITLTDTKEAVERADEIITREIHILSRRVLLKLQKIQVLTQDTGQAGIDWNMALTTALSKLPDFRLTARSPTPLAGSHTAGFNLNLLAGTLNNSSALITALSEIGRVQSSTELPMTIRNRQPMSYDIGNAFSYVSAALPAPSTVGGTGSVPGLKTSQISTGLKLLIYPNATSKDTVDLTFSIEDSMLKSLDRFDAGTGQQAQSVQLPSIDRQSTTLQTTVRSGSTIVLTGFERFDDQFRRRTLGERIPLLGGGSIAASRQRTTTLIVISAIDGKHLAFGLRWKPLISAQESYESLARTEADKLNASLIWQDGKTPLLGAYHGILATQLNHQPIYAAAHMLAAIPGCGPNVLLALSDPTGMHSLCGIFQGRPWGSASASGKNFDQVGLSNEELMHLIGQFAELCGNDDYTLLGNITLAECNPFTLTELAHFASPASRMYQPRRRVWRSFIVWLLMGICVATVCYALYAYWGNKRSATAAPKLSFEQQYEQSINARNQPLLNAPAVVTAWFKWATALPLTIGGWHLKSIDCTVQSSPSRCLLNYERTLPQATQQTFVAATVHDWAEHIEAVDDKCLQVNLAMPSVATMSLRHALPNLPNEREIRLNFISQLQRMQQIAHTKLEDFQVYGRPAGVPAMAIPHPIKHAAWEVNGPLHMMALFEAFPAISSVTRLALTIKDPQPVTSLKASSLMLHVKGEIYARD</sequence>
<gene>
    <name evidence="8" type="ORF">BGZ97_005006</name>
</gene>
<dbReference type="Pfam" id="PF03524">
    <property type="entry name" value="CagX"/>
    <property type="match status" value="1"/>
</dbReference>
<dbReference type="Pfam" id="PF00263">
    <property type="entry name" value="Secretin"/>
    <property type="match status" value="1"/>
</dbReference>
<keyword evidence="4 5" id="KW-0472">Membrane</keyword>
<evidence type="ECO:0000256" key="3">
    <source>
        <dbReference type="ARBA" id="ARBA00022729"/>
    </source>
</evidence>
<dbReference type="AlphaFoldDB" id="A0A9P6RLY1"/>
<dbReference type="Gene3D" id="3.55.50.70">
    <property type="match status" value="1"/>
</dbReference>
<dbReference type="InterPro" id="IPR038161">
    <property type="entry name" value="VirB9/CagX/TrbG_C_sf"/>
</dbReference>
<proteinExistence type="inferred from homology"/>
<accession>A0A9P6RLY1</accession>
<dbReference type="GO" id="GO:0016020">
    <property type="term" value="C:membrane"/>
    <property type="evidence" value="ECO:0007669"/>
    <property type="project" value="UniProtKB-SubCell"/>
</dbReference>
<dbReference type="Proteomes" id="UP000823405">
    <property type="component" value="Unassembled WGS sequence"/>
</dbReference>
<comment type="similarity">
    <text evidence="2">Belongs to the TrbG/VirB9 family.</text>
</comment>
<keyword evidence="5" id="KW-0812">Transmembrane</keyword>
<evidence type="ECO:0000259" key="6">
    <source>
        <dbReference type="Pfam" id="PF00263"/>
    </source>
</evidence>
<dbReference type="InterPro" id="IPR010258">
    <property type="entry name" value="Conjugal_tfr_TrbG/VirB9/CagX"/>
</dbReference>
<keyword evidence="3" id="KW-0732">Signal</keyword>
<evidence type="ECO:0000256" key="1">
    <source>
        <dbReference type="ARBA" id="ARBA00004370"/>
    </source>
</evidence>
<feature type="domain" description="Toxin co-regulated pilus biosynthesis protein Q C-terminal" evidence="7">
    <location>
        <begin position="187"/>
        <end position="264"/>
    </location>
</feature>
<evidence type="ECO:0000313" key="9">
    <source>
        <dbReference type="Proteomes" id="UP000823405"/>
    </source>
</evidence>
<dbReference type="PANTHER" id="PTHR30332:SF24">
    <property type="entry name" value="SECRETIN GSPD-RELATED"/>
    <property type="match status" value="1"/>
</dbReference>
<dbReference type="PANTHER" id="PTHR30332">
    <property type="entry name" value="PROBABLE GENERAL SECRETION PATHWAY PROTEIN D"/>
    <property type="match status" value="1"/>
</dbReference>
<reference evidence="8" key="1">
    <citation type="journal article" date="2020" name="Fungal Divers.">
        <title>Resolving the Mortierellaceae phylogeny through synthesis of multi-gene phylogenetics and phylogenomics.</title>
        <authorList>
            <person name="Vandepol N."/>
            <person name="Liber J."/>
            <person name="Desiro A."/>
            <person name="Na H."/>
            <person name="Kennedy M."/>
            <person name="Barry K."/>
            <person name="Grigoriev I.V."/>
            <person name="Miller A.N."/>
            <person name="O'Donnell K."/>
            <person name="Stajich J.E."/>
            <person name="Bonito G."/>
        </authorList>
    </citation>
    <scope>NUCLEOTIDE SEQUENCE</scope>
    <source>
        <strain evidence="8">NVP60</strain>
    </source>
</reference>
<evidence type="ECO:0000313" key="8">
    <source>
        <dbReference type="EMBL" id="KAG0322673.1"/>
    </source>
</evidence>
<keyword evidence="9" id="KW-1185">Reference proteome</keyword>
<keyword evidence="5" id="KW-1133">Transmembrane helix</keyword>
<dbReference type="Pfam" id="PF10671">
    <property type="entry name" value="TcpQ"/>
    <property type="match status" value="1"/>
</dbReference>
<dbReference type="InterPro" id="IPR033645">
    <property type="entry name" value="VirB9/CagX/TrbG_C"/>
</dbReference>
<comment type="subcellular location">
    <subcellularLocation>
        <location evidence="1">Membrane</location>
    </subcellularLocation>
</comment>
<protein>
    <submittedName>
        <fullName evidence="8">Uncharacterized protein</fullName>
    </submittedName>
</protein>
<feature type="transmembrane region" description="Helical" evidence="5">
    <location>
        <begin position="1020"/>
        <end position="1041"/>
    </location>
</feature>
<evidence type="ECO:0000259" key="7">
    <source>
        <dbReference type="Pfam" id="PF10671"/>
    </source>
</evidence>